<dbReference type="InterPro" id="IPR007110">
    <property type="entry name" value="Ig-like_dom"/>
</dbReference>
<dbReference type="Gene3D" id="2.60.40.10">
    <property type="entry name" value="Immunoglobulins"/>
    <property type="match status" value="1"/>
</dbReference>
<dbReference type="InterPro" id="IPR013783">
    <property type="entry name" value="Ig-like_fold"/>
</dbReference>
<reference evidence="2" key="1">
    <citation type="submission" date="2022-08" db="EMBL/GenBank/DDBJ databases">
        <title>Genome sequencing of akame (Lates japonicus).</title>
        <authorList>
            <person name="Hashiguchi Y."/>
            <person name="Takahashi H."/>
        </authorList>
    </citation>
    <scope>NUCLEOTIDE SEQUENCE</scope>
    <source>
        <strain evidence="2">Kochi</strain>
    </source>
</reference>
<dbReference type="InterPro" id="IPR036179">
    <property type="entry name" value="Ig-like_dom_sf"/>
</dbReference>
<protein>
    <submittedName>
        <fullName evidence="2">Neural cell adhesion molecule L1-like isoform X3</fullName>
    </submittedName>
</protein>
<dbReference type="Proteomes" id="UP001279410">
    <property type="component" value="Unassembled WGS sequence"/>
</dbReference>
<evidence type="ECO:0000259" key="1">
    <source>
        <dbReference type="PROSITE" id="PS50835"/>
    </source>
</evidence>
<sequence length="91" mass="9768">MPHHLGDSRLAVGGSAPPPPPLFLLLLPLLPSPAKQPYTLLNFKRPPVITTQPESVTVFSVEDLVMSCEASGNPPPIFRWTKAGEEVSNGI</sequence>
<dbReference type="Pfam" id="PF13927">
    <property type="entry name" value="Ig_3"/>
    <property type="match status" value="1"/>
</dbReference>
<keyword evidence="3" id="KW-1185">Reference proteome</keyword>
<name>A0AAD3QVS5_LATJO</name>
<proteinExistence type="predicted"/>
<dbReference type="SUPFAM" id="SSF48726">
    <property type="entry name" value="Immunoglobulin"/>
    <property type="match status" value="1"/>
</dbReference>
<gene>
    <name evidence="2" type="ORF">AKAME5_000046800</name>
</gene>
<dbReference type="EMBL" id="BRZM01000001">
    <property type="protein sequence ID" value="GLD46053.1"/>
    <property type="molecule type" value="Genomic_DNA"/>
</dbReference>
<comment type="caution">
    <text evidence="2">The sequence shown here is derived from an EMBL/GenBank/DDBJ whole genome shotgun (WGS) entry which is preliminary data.</text>
</comment>
<organism evidence="2 3">
    <name type="scientific">Lates japonicus</name>
    <name type="common">Japanese lates</name>
    <dbReference type="NCBI Taxonomy" id="270547"/>
    <lineage>
        <taxon>Eukaryota</taxon>
        <taxon>Metazoa</taxon>
        <taxon>Chordata</taxon>
        <taxon>Craniata</taxon>
        <taxon>Vertebrata</taxon>
        <taxon>Euteleostomi</taxon>
        <taxon>Actinopterygii</taxon>
        <taxon>Neopterygii</taxon>
        <taxon>Teleostei</taxon>
        <taxon>Neoteleostei</taxon>
        <taxon>Acanthomorphata</taxon>
        <taxon>Carangaria</taxon>
        <taxon>Carangaria incertae sedis</taxon>
        <taxon>Centropomidae</taxon>
        <taxon>Lates</taxon>
    </lineage>
</organism>
<dbReference type="PROSITE" id="PS50835">
    <property type="entry name" value="IG_LIKE"/>
    <property type="match status" value="1"/>
</dbReference>
<feature type="domain" description="Ig-like" evidence="1">
    <location>
        <begin position="47"/>
        <end position="91"/>
    </location>
</feature>
<accession>A0AAD3QVS5</accession>
<dbReference type="AlphaFoldDB" id="A0AAD3QVS5"/>
<evidence type="ECO:0000313" key="2">
    <source>
        <dbReference type="EMBL" id="GLD46053.1"/>
    </source>
</evidence>
<evidence type="ECO:0000313" key="3">
    <source>
        <dbReference type="Proteomes" id="UP001279410"/>
    </source>
</evidence>